<protein>
    <recommendedName>
        <fullName evidence="7">Ribosomal protein L19</fullName>
    </recommendedName>
</protein>
<dbReference type="PANTHER" id="PTHR15680:SF9">
    <property type="entry name" value="LARGE RIBOSOMAL SUBUNIT PROTEIN BL19M"/>
    <property type="match status" value="1"/>
</dbReference>
<keyword evidence="3" id="KW-0687">Ribonucleoprotein</keyword>
<evidence type="ECO:0000256" key="2">
    <source>
        <dbReference type="ARBA" id="ARBA00022980"/>
    </source>
</evidence>
<dbReference type="InterPro" id="IPR038657">
    <property type="entry name" value="Ribosomal_bL19_sf"/>
</dbReference>
<feature type="region of interest" description="Disordered" evidence="4">
    <location>
        <begin position="212"/>
        <end position="235"/>
    </location>
</feature>
<dbReference type="RefSeq" id="XP_069199177.1">
    <property type="nucleotide sequence ID" value="XM_069342671.1"/>
</dbReference>
<dbReference type="PANTHER" id="PTHR15680">
    <property type="entry name" value="RIBOSOMAL PROTEIN L19"/>
    <property type="match status" value="1"/>
</dbReference>
<dbReference type="InterPro" id="IPR008991">
    <property type="entry name" value="Translation_prot_SH3-like_sf"/>
</dbReference>
<dbReference type="Pfam" id="PF01245">
    <property type="entry name" value="Ribosomal_L19"/>
    <property type="match status" value="1"/>
</dbReference>
<dbReference type="EMBL" id="JBFMKM010000012">
    <property type="protein sequence ID" value="KAL1302901.1"/>
    <property type="molecule type" value="Genomic_DNA"/>
</dbReference>
<comment type="similarity">
    <text evidence="1">Belongs to the bacterial ribosomal protein bL19 family.</text>
</comment>
<evidence type="ECO:0000313" key="5">
    <source>
        <dbReference type="EMBL" id="KAL1302901.1"/>
    </source>
</evidence>
<dbReference type="InterPro" id="IPR001857">
    <property type="entry name" value="Ribosomal_bL19"/>
</dbReference>
<dbReference type="SUPFAM" id="SSF50104">
    <property type="entry name" value="Translation proteins SH3-like domain"/>
    <property type="match status" value="1"/>
</dbReference>
<feature type="region of interest" description="Disordered" evidence="4">
    <location>
        <begin position="1"/>
        <end position="56"/>
    </location>
</feature>
<name>A0ABR3PB11_9PEZI</name>
<evidence type="ECO:0000256" key="4">
    <source>
        <dbReference type="SAM" id="MobiDB-lite"/>
    </source>
</evidence>
<organism evidence="5 6">
    <name type="scientific">Neodothiora populina</name>
    <dbReference type="NCBI Taxonomy" id="2781224"/>
    <lineage>
        <taxon>Eukaryota</taxon>
        <taxon>Fungi</taxon>
        <taxon>Dikarya</taxon>
        <taxon>Ascomycota</taxon>
        <taxon>Pezizomycotina</taxon>
        <taxon>Dothideomycetes</taxon>
        <taxon>Dothideomycetidae</taxon>
        <taxon>Dothideales</taxon>
        <taxon>Dothioraceae</taxon>
        <taxon>Neodothiora</taxon>
    </lineage>
</organism>
<dbReference type="Gene3D" id="2.30.30.790">
    <property type="match status" value="1"/>
</dbReference>
<feature type="compositionally biased region" description="Polar residues" evidence="4">
    <location>
        <begin position="27"/>
        <end position="45"/>
    </location>
</feature>
<dbReference type="Proteomes" id="UP001562354">
    <property type="component" value="Unassembled WGS sequence"/>
</dbReference>
<comment type="caution">
    <text evidence="5">The sequence shown here is derived from an EMBL/GenBank/DDBJ whole genome shotgun (WGS) entry which is preliminary data.</text>
</comment>
<proteinExistence type="inferred from homology"/>
<feature type="compositionally biased region" description="Basic residues" evidence="4">
    <location>
        <begin position="225"/>
        <end position="235"/>
    </location>
</feature>
<sequence>MATPNSLRPLAGLKSALRQSRAEKQSSRWYSTTTTTEAPSSTVGRPTNFHPGAIMRGHTNEHSMKKIPVYPHPPSARKLCKDPIGALTSAQLSTLDPSGARARLFSKDNPDRAAVGDILLVRLRNGDPFSGVCLNIRRTGVDTAVLLRNQLTRVGVEMWYKIFSPNVAGVEVVQRKDKRAKRARLYYLRLPRHDVGSVESVVRQYTRQRAMLRSSEVKSRDANAGKKKSNARGSN</sequence>
<evidence type="ECO:0000313" key="6">
    <source>
        <dbReference type="Proteomes" id="UP001562354"/>
    </source>
</evidence>
<accession>A0ABR3PB11</accession>
<feature type="compositionally biased region" description="Basic and acidic residues" evidence="4">
    <location>
        <begin position="215"/>
        <end position="224"/>
    </location>
</feature>
<gene>
    <name evidence="5" type="ORF">AAFC00_003226</name>
</gene>
<keyword evidence="2" id="KW-0689">Ribosomal protein</keyword>
<evidence type="ECO:0008006" key="7">
    <source>
        <dbReference type="Google" id="ProtNLM"/>
    </source>
</evidence>
<reference evidence="5 6" key="1">
    <citation type="submission" date="2024-07" db="EMBL/GenBank/DDBJ databases">
        <title>Draft sequence of the Neodothiora populina.</title>
        <authorList>
            <person name="Drown D.D."/>
            <person name="Schuette U.S."/>
            <person name="Buechlein A.B."/>
            <person name="Rusch D.R."/>
            <person name="Winton L.W."/>
            <person name="Adams G.A."/>
        </authorList>
    </citation>
    <scope>NUCLEOTIDE SEQUENCE [LARGE SCALE GENOMIC DNA]</scope>
    <source>
        <strain evidence="5 6">CPC 39397</strain>
    </source>
</reference>
<keyword evidence="6" id="KW-1185">Reference proteome</keyword>
<dbReference type="GeneID" id="95976928"/>
<evidence type="ECO:0000256" key="3">
    <source>
        <dbReference type="ARBA" id="ARBA00023274"/>
    </source>
</evidence>
<evidence type="ECO:0000256" key="1">
    <source>
        <dbReference type="ARBA" id="ARBA00005781"/>
    </source>
</evidence>